<proteinExistence type="predicted"/>
<dbReference type="PaxDb" id="4113-PGSC0003DMT400092013"/>
<dbReference type="InParanoid" id="M1DNW6"/>
<reference evidence="3" key="1">
    <citation type="journal article" date="2011" name="Nature">
        <title>Genome sequence and analysis of the tuber crop potato.</title>
        <authorList>
            <consortium name="The Potato Genome Sequencing Consortium"/>
        </authorList>
    </citation>
    <scope>NUCLEOTIDE SEQUENCE [LARGE SCALE GENOMIC DNA]</scope>
    <source>
        <strain evidence="3">cv. DM1-3 516 R44</strain>
    </source>
</reference>
<reference evidence="2" key="2">
    <citation type="submission" date="2015-06" db="UniProtKB">
        <authorList>
            <consortium name="EnsemblPlants"/>
        </authorList>
    </citation>
    <scope>IDENTIFICATION</scope>
    <source>
        <strain evidence="2">DM1-3 516 R44</strain>
    </source>
</reference>
<feature type="compositionally biased region" description="Polar residues" evidence="1">
    <location>
        <begin position="62"/>
        <end position="80"/>
    </location>
</feature>
<feature type="region of interest" description="Disordered" evidence="1">
    <location>
        <begin position="195"/>
        <end position="248"/>
    </location>
</feature>
<organism evidence="2 3">
    <name type="scientific">Solanum tuberosum</name>
    <name type="common">Potato</name>
    <dbReference type="NCBI Taxonomy" id="4113"/>
    <lineage>
        <taxon>Eukaryota</taxon>
        <taxon>Viridiplantae</taxon>
        <taxon>Streptophyta</taxon>
        <taxon>Embryophyta</taxon>
        <taxon>Tracheophyta</taxon>
        <taxon>Spermatophyta</taxon>
        <taxon>Magnoliopsida</taxon>
        <taxon>eudicotyledons</taxon>
        <taxon>Gunneridae</taxon>
        <taxon>Pentapetalae</taxon>
        <taxon>asterids</taxon>
        <taxon>lamiids</taxon>
        <taxon>Solanales</taxon>
        <taxon>Solanaceae</taxon>
        <taxon>Solanoideae</taxon>
        <taxon>Solaneae</taxon>
        <taxon>Solanum</taxon>
    </lineage>
</organism>
<dbReference type="HOGENOM" id="CLU_082556_0_0_1"/>
<dbReference type="EnsemblPlants" id="PGSC0003DMT400092013">
    <property type="protein sequence ID" value="PGSC0003DMT400092013"/>
    <property type="gene ID" value="PGSC0003DMG400041584"/>
</dbReference>
<keyword evidence="3" id="KW-1185">Reference proteome</keyword>
<feature type="compositionally biased region" description="Basic and acidic residues" evidence="1">
    <location>
        <begin position="237"/>
        <end position="248"/>
    </location>
</feature>
<evidence type="ECO:0000256" key="1">
    <source>
        <dbReference type="SAM" id="MobiDB-lite"/>
    </source>
</evidence>
<dbReference type="Proteomes" id="UP000011115">
    <property type="component" value="Unassembled WGS sequence"/>
</dbReference>
<feature type="region of interest" description="Disordered" evidence="1">
    <location>
        <begin position="39"/>
        <end position="110"/>
    </location>
</feature>
<dbReference type="Gramene" id="PGSC0003DMT400092013">
    <property type="protein sequence ID" value="PGSC0003DMT400092013"/>
    <property type="gene ID" value="PGSC0003DMG400041584"/>
</dbReference>
<protein>
    <submittedName>
        <fullName evidence="2">Uncharacterized protein</fullName>
    </submittedName>
</protein>
<accession>M1DNW6</accession>
<sequence>MIRVNSTGNHESTSKDLSTVQKSNDSILQIERSTKAISGEIAAKSSDVRRQFRTPSDEKNEVSTTGESSPGQGVNLTKISNYFDGEISGDIKSDKGTGAPVNNGNEESHQMTHCNEDNLCKVIDHLSQQRINVCSSSNLQDQATAKDDHHNKGEELESIRMTSLLNQENNHDKTHTSIQRTEPLQHDQEKMITKETTDGNMKGKMQGNQEATTKGTQAAQHTNAKDQTGISNGKQHGKGEKVNWRVKD</sequence>
<feature type="compositionally biased region" description="Basic and acidic residues" evidence="1">
    <location>
        <begin position="46"/>
        <end position="61"/>
    </location>
</feature>
<feature type="region of interest" description="Disordered" evidence="1">
    <location>
        <begin position="1"/>
        <end position="27"/>
    </location>
</feature>
<feature type="compositionally biased region" description="Polar residues" evidence="1">
    <location>
        <begin position="206"/>
        <end position="234"/>
    </location>
</feature>
<name>M1DNW6_SOLTU</name>
<evidence type="ECO:0000313" key="2">
    <source>
        <dbReference type="EnsemblPlants" id="PGSC0003DMT400092013"/>
    </source>
</evidence>
<dbReference type="AlphaFoldDB" id="M1DNW6"/>
<evidence type="ECO:0000313" key="3">
    <source>
        <dbReference type="Proteomes" id="UP000011115"/>
    </source>
</evidence>